<evidence type="ECO:0000313" key="3">
    <source>
        <dbReference type="Proteomes" id="UP000036958"/>
    </source>
</evidence>
<dbReference type="STRING" id="1409788.NC99_16810"/>
<dbReference type="SUPFAM" id="SSF110857">
    <property type="entry name" value="Gamma-glutamyl cyclotransferase-like"/>
    <property type="match status" value="1"/>
</dbReference>
<reference evidence="3" key="1">
    <citation type="submission" date="2015-07" db="EMBL/GenBank/DDBJ databases">
        <title>Genome sequencing of Sunxiuqinia dokdonensis strain SK.</title>
        <authorList>
            <person name="Ahn S."/>
            <person name="Kim B.-C."/>
        </authorList>
    </citation>
    <scope>NUCLEOTIDE SEQUENCE [LARGE SCALE GENOMIC DNA]</scope>
    <source>
        <strain evidence="3">SK</strain>
    </source>
</reference>
<evidence type="ECO:0000259" key="1">
    <source>
        <dbReference type="Pfam" id="PF06094"/>
    </source>
</evidence>
<dbReference type="InterPro" id="IPR009288">
    <property type="entry name" value="AIG2-like_dom"/>
</dbReference>
<dbReference type="Pfam" id="PF06094">
    <property type="entry name" value="GGACT"/>
    <property type="match status" value="1"/>
</dbReference>
<dbReference type="Proteomes" id="UP000036958">
    <property type="component" value="Unassembled WGS sequence"/>
</dbReference>
<dbReference type="InterPro" id="IPR013024">
    <property type="entry name" value="GGCT-like"/>
</dbReference>
<dbReference type="AlphaFoldDB" id="A0A0L8VBD5"/>
<proteinExistence type="predicted"/>
<comment type="caution">
    <text evidence="2">The sequence shown here is derived from an EMBL/GenBank/DDBJ whole genome shotgun (WGS) entry which is preliminary data.</text>
</comment>
<feature type="domain" description="Gamma-glutamylcyclotransferase AIG2-like" evidence="1">
    <location>
        <begin position="6"/>
        <end position="71"/>
    </location>
</feature>
<dbReference type="InterPro" id="IPR036568">
    <property type="entry name" value="GGCT-like_sf"/>
</dbReference>
<gene>
    <name evidence="2" type="ORF">NC99_16810</name>
</gene>
<accession>A0A0L8VBD5</accession>
<dbReference type="Gene3D" id="3.10.490.10">
    <property type="entry name" value="Gamma-glutamyl cyclotransferase-like"/>
    <property type="match status" value="1"/>
</dbReference>
<protein>
    <recommendedName>
        <fullName evidence="1">Gamma-glutamylcyclotransferase AIG2-like domain-containing protein</fullName>
    </recommendedName>
</protein>
<sequence>MDYELLVNLESGYLFVKPGQGSQVAGQLVEVTSEELEILDLWEGVPFYERETLEVQTANGPANAFVYSQNQASGSPPNLTQPKDRASMLEEIKAFRIWLDTHRNQG</sequence>
<evidence type="ECO:0000313" key="2">
    <source>
        <dbReference type="EMBL" id="KOH45502.1"/>
    </source>
</evidence>
<dbReference type="CDD" id="cd06661">
    <property type="entry name" value="GGCT_like"/>
    <property type="match status" value="1"/>
</dbReference>
<name>A0A0L8VBD5_9BACT</name>
<organism evidence="2 3">
    <name type="scientific">Sunxiuqinia dokdonensis</name>
    <dbReference type="NCBI Taxonomy" id="1409788"/>
    <lineage>
        <taxon>Bacteria</taxon>
        <taxon>Pseudomonadati</taxon>
        <taxon>Bacteroidota</taxon>
        <taxon>Bacteroidia</taxon>
        <taxon>Marinilabiliales</taxon>
        <taxon>Prolixibacteraceae</taxon>
        <taxon>Sunxiuqinia</taxon>
    </lineage>
</organism>
<dbReference type="EMBL" id="LGIA01000122">
    <property type="protein sequence ID" value="KOH45502.1"/>
    <property type="molecule type" value="Genomic_DNA"/>
</dbReference>
<keyword evidence="3" id="KW-1185">Reference proteome</keyword>